<evidence type="ECO:0000256" key="5">
    <source>
        <dbReference type="ARBA" id="ARBA00022729"/>
    </source>
</evidence>
<keyword evidence="7" id="KW-0998">Cell outer membrane</keyword>
<evidence type="ECO:0000256" key="3">
    <source>
        <dbReference type="ARBA" id="ARBA00022452"/>
    </source>
</evidence>
<comment type="similarity">
    <text evidence="2">Belongs to the OmpP1/FadL family.</text>
</comment>
<reference evidence="8" key="1">
    <citation type="journal article" date="2021" name="PeerJ">
        <title>Extensive microbial diversity within the chicken gut microbiome revealed by metagenomics and culture.</title>
        <authorList>
            <person name="Gilroy R."/>
            <person name="Ravi A."/>
            <person name="Getino M."/>
            <person name="Pursley I."/>
            <person name="Horton D.L."/>
            <person name="Alikhan N.F."/>
            <person name="Baker D."/>
            <person name="Gharbi K."/>
            <person name="Hall N."/>
            <person name="Watson M."/>
            <person name="Adriaenssens E.M."/>
            <person name="Foster-Nyarko E."/>
            <person name="Jarju S."/>
            <person name="Secka A."/>
            <person name="Antonio M."/>
            <person name="Oren A."/>
            <person name="Chaudhuri R.R."/>
            <person name="La Ragione R."/>
            <person name="Hildebrand F."/>
            <person name="Pallen M.J."/>
        </authorList>
    </citation>
    <scope>NUCLEOTIDE SEQUENCE</scope>
    <source>
        <strain evidence="8">4100</strain>
    </source>
</reference>
<comment type="subcellular location">
    <subcellularLocation>
        <location evidence="1">Cell outer membrane</location>
        <topology evidence="1">Multi-pass membrane protein</topology>
    </subcellularLocation>
</comment>
<keyword evidence="3" id="KW-1134">Transmembrane beta strand</keyword>
<keyword evidence="4" id="KW-0812">Transmembrane</keyword>
<evidence type="ECO:0000256" key="2">
    <source>
        <dbReference type="ARBA" id="ARBA00008163"/>
    </source>
</evidence>
<accession>A0A4Q0U739</accession>
<dbReference type="InterPro" id="IPR005017">
    <property type="entry name" value="OMPP1/FadL/TodX"/>
</dbReference>
<dbReference type="PANTHER" id="PTHR35093">
    <property type="entry name" value="OUTER MEMBRANE PROTEIN NMB0088-RELATED"/>
    <property type="match status" value="1"/>
</dbReference>
<dbReference type="PANTHER" id="PTHR35093:SF8">
    <property type="entry name" value="OUTER MEMBRANE PROTEIN NMB0088-RELATED"/>
    <property type="match status" value="1"/>
</dbReference>
<evidence type="ECO:0000313" key="9">
    <source>
        <dbReference type="Proteomes" id="UP000711407"/>
    </source>
</evidence>
<evidence type="ECO:0000313" key="8">
    <source>
        <dbReference type="EMBL" id="HJE39587.1"/>
    </source>
</evidence>
<dbReference type="GO" id="GO:0009279">
    <property type="term" value="C:cell outer membrane"/>
    <property type="evidence" value="ECO:0007669"/>
    <property type="project" value="UniProtKB-SubCell"/>
</dbReference>
<keyword evidence="6" id="KW-0472">Membrane</keyword>
<evidence type="ECO:0000256" key="7">
    <source>
        <dbReference type="ARBA" id="ARBA00023237"/>
    </source>
</evidence>
<dbReference type="SUPFAM" id="SSF56935">
    <property type="entry name" value="Porins"/>
    <property type="match status" value="1"/>
</dbReference>
<protein>
    <submittedName>
        <fullName evidence="8">Uncharacterized protein</fullName>
    </submittedName>
</protein>
<sequence>MKISRLTLLASALLPLAAMGQSAVDGLQMNRNDLRGTARFMSMGGAFTALGGDLSTLTQNPGGIGIYRSNEIGVTMDIDIMSSKSETQGHTMTTDMTKVYCPNFGYIGTWRTGNEIMPFFNWGVSYGRARSLDRRYQGYVDQLSGSLTNHMATYLTGQGFTSDQLSSGSSTYNPYDYDYSWLGVLLFNGGEINPISNSPTNNIYQGLYTPGSSSANASYFVEEKGYIDEYSINFGGNFINQIYWGLGIGITDIDFKQWTTYGEGIDNGMMPYDDGTEMKVARGNGAFALDSYKHIWGNGVNVKFGMIFKPINELRIGFAIHTPTWYSLTETNYGSVDGSFEAQTTGAGGSVQTHPFKFSTYTNDGYESLVDWEYRTPWKFMVGAAGVIGQKGIISVDYEYNPYNQMHFQDTNGRGYGIQNEDVKNYYQASNILRLGLEYRVTPSFSLRAGYSYASSPVKSESEVNALNHSDLCMATGGAYDTNTDASFTLDNDTNYITCGLGYRYQMFYVDAAYVYRHTSSTYYPWTDSNETSKLTFSDHNIVLSCGLKF</sequence>
<dbReference type="Proteomes" id="UP000711407">
    <property type="component" value="Unassembled WGS sequence"/>
</dbReference>
<dbReference type="AlphaFoldDB" id="A0A4Q0U739"/>
<gene>
    <name evidence="8" type="ORF">K8V47_07525</name>
</gene>
<dbReference type="GO" id="GO:0015483">
    <property type="term" value="F:long-chain fatty acid transporting porin activity"/>
    <property type="evidence" value="ECO:0007669"/>
    <property type="project" value="TreeGrafter"/>
</dbReference>
<dbReference type="Gene3D" id="2.40.160.60">
    <property type="entry name" value="Outer membrane protein transport protein (OMPP1/FadL/TodX)"/>
    <property type="match status" value="1"/>
</dbReference>
<evidence type="ECO:0000256" key="4">
    <source>
        <dbReference type="ARBA" id="ARBA00022692"/>
    </source>
</evidence>
<proteinExistence type="inferred from homology"/>
<evidence type="ECO:0000256" key="1">
    <source>
        <dbReference type="ARBA" id="ARBA00004571"/>
    </source>
</evidence>
<evidence type="ECO:0000256" key="6">
    <source>
        <dbReference type="ARBA" id="ARBA00023136"/>
    </source>
</evidence>
<organism evidence="8 9">
    <name type="scientific">Candidatus Amulumruptor caecigallinarius</name>
    <dbReference type="NCBI Taxonomy" id="2109911"/>
    <lineage>
        <taxon>Bacteria</taxon>
        <taxon>Pseudomonadati</taxon>
        <taxon>Bacteroidota</taxon>
        <taxon>Bacteroidia</taxon>
        <taxon>Bacteroidales</taxon>
        <taxon>Muribaculaceae</taxon>
        <taxon>Candidatus Amulumruptor</taxon>
    </lineage>
</organism>
<reference evidence="8" key="2">
    <citation type="submission" date="2021-09" db="EMBL/GenBank/DDBJ databases">
        <authorList>
            <person name="Gilroy R."/>
        </authorList>
    </citation>
    <scope>NUCLEOTIDE SEQUENCE</scope>
    <source>
        <strain evidence="8">4100</strain>
    </source>
</reference>
<keyword evidence="5" id="KW-0732">Signal</keyword>
<comment type="caution">
    <text evidence="8">The sequence shown here is derived from an EMBL/GenBank/DDBJ whole genome shotgun (WGS) entry which is preliminary data.</text>
</comment>
<dbReference type="EMBL" id="DYXT01000039">
    <property type="protein sequence ID" value="HJE39587.1"/>
    <property type="molecule type" value="Genomic_DNA"/>
</dbReference>
<name>A0A4Q0U739_9BACT</name>